<sequence>MNTIPNPKRTVTVQMVPQLASMDASGNKDPNANWDPELNLNRTHACPVPSLDPRAAHRATEVVKTRNEVTSPRTQVSSEATRAAVFANPILSPNRECRGSDGSMKGEQQTGTATSEQCISDSKSEGCMDSNANIRFPTDSPLSSSPAPSLSAPSTAADSGSVGLSSSVTSLTSSKGDTQTNDHRDKALVAKESQGGHAREVREQSHRSSTSGESLSKAGKEAAQPQKPAPIGELENTSASEAIPTRHDKTDHTGSSRNSPLSQSLLSKDCSGVTVKSTPPPTTNVTGPAAPPQPDTKGKVQDTTQPPNSTQTQTGPAKADKAQLNQSKETPGSTSAVPTPDKTIDATLITESSSVVPQKDSTPQTSSQKLCFASSAGPLPADTTPPQDPAGKLQSHADRIDEAIQTQGVASEEQKTTHCKLYREASTMTVTPDASPAAPKQRHDVEVQAVANVRSQSVSTSPSLFPPTHPKIPASCQTEETEGLAMVYQVESTGKHTLLSTQTHMATATALAPISSTQAPQSGVIHTDAAQQQEARLGAKPKEPGPTLCNVQKGLPPLQPVYQISIEPCSQSTPQAGCHPPSHTAAADPAAGAQSKGLADQKGPFEEKAAMAHRATYAAEPVPARSAKPPTDKPQSESLPPSTSAAKPEGKGSAAAIAVSVAGSTAEEKRRSCTAVTTSATKTIISSILAKKGKAEPKLEPKSKDRKQAKHLSKKIQDVLWDEQGMTWEVYGASLDPESLGFAIQSHLQCKINEHEKKMIVQTSIRKSVSTESPAGSKGKRRQANVFRSMFQNVRRPNCCVRPPPSSVLD</sequence>
<feature type="region of interest" description="Disordered" evidence="2">
    <location>
        <begin position="518"/>
        <end position="547"/>
    </location>
</feature>
<evidence type="ECO:0000313" key="7">
    <source>
        <dbReference type="RefSeq" id="XP_031416071.1"/>
    </source>
</evidence>
<comment type="function">
    <text evidence="1">May be involved in neurite outgrowth.</text>
</comment>
<dbReference type="PANTHER" id="PTHR15718:SF6">
    <property type="entry name" value="G PROTEIN-REGULATED INDUCER OF NEURITE OUTGROWTH 3"/>
    <property type="match status" value="1"/>
</dbReference>
<dbReference type="PANTHER" id="PTHR15718">
    <property type="entry name" value="G PROTEIN-REGULATED INDUCER OF NEURITE OUTGROWTH C-TERMINAL DOMAIN-CONTAINING PROTEIN"/>
    <property type="match status" value="1"/>
</dbReference>
<dbReference type="GO" id="GO:0005886">
    <property type="term" value="C:plasma membrane"/>
    <property type="evidence" value="ECO:0007669"/>
    <property type="project" value="TreeGrafter"/>
</dbReference>
<reference evidence="5 6" key="1">
    <citation type="submission" date="2025-04" db="UniProtKB">
        <authorList>
            <consortium name="RefSeq"/>
        </authorList>
    </citation>
    <scope>IDENTIFICATION</scope>
</reference>
<feature type="compositionally biased region" description="Polar residues" evidence="2">
    <location>
        <begin position="636"/>
        <end position="645"/>
    </location>
</feature>
<dbReference type="GeneID" id="105892570"/>
<feature type="compositionally biased region" description="Polar residues" evidence="2">
    <location>
        <begin position="349"/>
        <end position="369"/>
    </location>
</feature>
<dbReference type="CTD" id="100536832"/>
<feature type="compositionally biased region" description="Polar residues" evidence="2">
    <location>
        <begin position="106"/>
        <end position="121"/>
    </location>
</feature>
<feature type="compositionally biased region" description="Low complexity" evidence="2">
    <location>
        <begin position="137"/>
        <end position="174"/>
    </location>
</feature>
<evidence type="ECO:0000313" key="6">
    <source>
        <dbReference type="RefSeq" id="XP_031416070.1"/>
    </source>
</evidence>
<dbReference type="KEGG" id="char:105892570"/>
<dbReference type="RefSeq" id="XP_031416071.1">
    <property type="nucleotide sequence ID" value="XM_031560211.1"/>
</dbReference>
<feature type="region of interest" description="Disordered" evidence="2">
    <location>
        <begin position="692"/>
        <end position="711"/>
    </location>
</feature>
<evidence type="ECO:0000313" key="5">
    <source>
        <dbReference type="RefSeq" id="XP_012674311.2"/>
    </source>
</evidence>
<dbReference type="InterPro" id="IPR026646">
    <property type="entry name" value="GPRIN2-like/GPRIN3"/>
</dbReference>
<feature type="compositionally biased region" description="Polar residues" evidence="2">
    <location>
        <begin position="764"/>
        <end position="774"/>
    </location>
</feature>
<dbReference type="AlphaFoldDB" id="A0A6P3VKK3"/>
<feature type="compositionally biased region" description="Basic and acidic residues" evidence="2">
    <location>
        <begin position="693"/>
        <end position="703"/>
    </location>
</feature>
<feature type="compositionally biased region" description="Polar residues" evidence="2">
    <location>
        <begin position="323"/>
        <end position="337"/>
    </location>
</feature>
<keyword evidence="4" id="KW-1185">Reference proteome</keyword>
<evidence type="ECO:0000313" key="4">
    <source>
        <dbReference type="Proteomes" id="UP000515152"/>
    </source>
</evidence>
<feature type="compositionally biased region" description="Low complexity" evidence="2">
    <location>
        <begin position="303"/>
        <end position="316"/>
    </location>
</feature>
<name>A0A6P3VKK3_CLUHA</name>
<dbReference type="RefSeq" id="XP_031416073.1">
    <property type="nucleotide sequence ID" value="XM_031560213.2"/>
</dbReference>
<accession>A0A6P3VKK3</accession>
<dbReference type="Pfam" id="PF15235">
    <property type="entry name" value="GRIN_C"/>
    <property type="match status" value="1"/>
</dbReference>
<feature type="region of interest" description="Disordered" evidence="2">
    <location>
        <begin position="619"/>
        <end position="651"/>
    </location>
</feature>
<dbReference type="GO" id="GO:0031175">
    <property type="term" value="P:neuron projection development"/>
    <property type="evidence" value="ECO:0007669"/>
    <property type="project" value="TreeGrafter"/>
</dbReference>
<evidence type="ECO:0000256" key="1">
    <source>
        <dbReference type="ARBA" id="ARBA00002358"/>
    </source>
</evidence>
<proteinExistence type="predicted"/>
<dbReference type="OrthoDB" id="10049175at2759"/>
<dbReference type="InterPro" id="IPR032745">
    <property type="entry name" value="GRIN_C"/>
</dbReference>
<evidence type="ECO:0000313" key="8">
    <source>
        <dbReference type="RefSeq" id="XP_031416073.1"/>
    </source>
</evidence>
<feature type="region of interest" description="Disordered" evidence="2">
    <location>
        <begin position="764"/>
        <end position="784"/>
    </location>
</feature>
<feature type="region of interest" description="Disordered" evidence="2">
    <location>
        <begin position="571"/>
        <end position="601"/>
    </location>
</feature>
<dbReference type="Proteomes" id="UP000515152">
    <property type="component" value="Chromosome 22"/>
</dbReference>
<protein>
    <submittedName>
        <fullName evidence="5 6">G protein-regulated inducer of neurite outgrowth 3</fullName>
    </submittedName>
</protein>
<feature type="domain" description="G protein-regulated inducer of neurite outgrowth C-terminal" evidence="3">
    <location>
        <begin position="691"/>
        <end position="805"/>
    </location>
</feature>
<evidence type="ECO:0000256" key="2">
    <source>
        <dbReference type="SAM" id="MobiDB-lite"/>
    </source>
</evidence>
<gene>
    <name evidence="5 6 7 8" type="primary">gprin3b</name>
</gene>
<evidence type="ECO:0000259" key="3">
    <source>
        <dbReference type="Pfam" id="PF15235"/>
    </source>
</evidence>
<dbReference type="RefSeq" id="XP_031416070.1">
    <property type="nucleotide sequence ID" value="XM_031560210.1"/>
</dbReference>
<dbReference type="RefSeq" id="XP_012674311.2">
    <property type="nucleotide sequence ID" value="XM_012818857.2"/>
</dbReference>
<organism evidence="4 5">
    <name type="scientific">Clupea harengus</name>
    <name type="common">Atlantic herring</name>
    <dbReference type="NCBI Taxonomy" id="7950"/>
    <lineage>
        <taxon>Eukaryota</taxon>
        <taxon>Metazoa</taxon>
        <taxon>Chordata</taxon>
        <taxon>Craniata</taxon>
        <taxon>Vertebrata</taxon>
        <taxon>Euteleostomi</taxon>
        <taxon>Actinopterygii</taxon>
        <taxon>Neopterygii</taxon>
        <taxon>Teleostei</taxon>
        <taxon>Clupei</taxon>
        <taxon>Clupeiformes</taxon>
        <taxon>Clupeoidei</taxon>
        <taxon>Clupeidae</taxon>
        <taxon>Clupea</taxon>
    </lineage>
</organism>
<feature type="compositionally biased region" description="Basic and acidic residues" evidence="2">
    <location>
        <begin position="244"/>
        <end position="254"/>
    </location>
</feature>
<feature type="compositionally biased region" description="Basic and acidic residues" evidence="2">
    <location>
        <begin position="180"/>
        <end position="189"/>
    </location>
</feature>
<feature type="compositionally biased region" description="Polar residues" evidence="2">
    <location>
        <begin position="255"/>
        <end position="266"/>
    </location>
</feature>
<feature type="compositionally biased region" description="Basic and acidic residues" evidence="2">
    <location>
        <begin position="197"/>
        <end position="206"/>
    </location>
</feature>
<feature type="region of interest" description="Disordered" evidence="2">
    <location>
        <begin position="91"/>
        <end position="417"/>
    </location>
</feature>